<evidence type="ECO:0000313" key="2">
    <source>
        <dbReference type="Proteomes" id="UP000887566"/>
    </source>
</evidence>
<feature type="region of interest" description="Disordered" evidence="1">
    <location>
        <begin position="1"/>
        <end position="45"/>
    </location>
</feature>
<protein>
    <submittedName>
        <fullName evidence="3">Uncharacterized protein</fullName>
    </submittedName>
</protein>
<dbReference type="Proteomes" id="UP000887566">
    <property type="component" value="Unplaced"/>
</dbReference>
<keyword evidence="2" id="KW-1185">Reference proteome</keyword>
<evidence type="ECO:0000313" key="3">
    <source>
        <dbReference type="WBParaSite" id="PSAMB.scaffold2200size24653.g16771.t1"/>
    </source>
</evidence>
<proteinExistence type="predicted"/>
<reference evidence="3" key="1">
    <citation type="submission" date="2022-11" db="UniProtKB">
        <authorList>
            <consortium name="WormBaseParasite"/>
        </authorList>
    </citation>
    <scope>IDENTIFICATION</scope>
</reference>
<accession>A0A914VMJ7</accession>
<dbReference type="AlphaFoldDB" id="A0A914VMJ7"/>
<sequence>MNKEYSEYSANGSEKEEDYVSPKDKLLNGSDEYQEGNAPIQPRPYFHGSPVYNKKKKNPSNYAVAQVAAANLDESIDDTIADNDNVDCTIANNITENVTDNVNDSNVDNDNITENVNDDTA</sequence>
<organism evidence="2 3">
    <name type="scientific">Plectus sambesii</name>
    <dbReference type="NCBI Taxonomy" id="2011161"/>
    <lineage>
        <taxon>Eukaryota</taxon>
        <taxon>Metazoa</taxon>
        <taxon>Ecdysozoa</taxon>
        <taxon>Nematoda</taxon>
        <taxon>Chromadorea</taxon>
        <taxon>Plectida</taxon>
        <taxon>Plectina</taxon>
        <taxon>Plectoidea</taxon>
        <taxon>Plectidae</taxon>
        <taxon>Plectus</taxon>
    </lineage>
</organism>
<feature type="region of interest" description="Disordered" evidence="1">
    <location>
        <begin position="99"/>
        <end position="121"/>
    </location>
</feature>
<name>A0A914VMJ7_9BILA</name>
<feature type="compositionally biased region" description="Low complexity" evidence="1">
    <location>
        <begin position="99"/>
        <end position="110"/>
    </location>
</feature>
<dbReference type="WBParaSite" id="PSAMB.scaffold2200size24653.g16771.t1">
    <property type="protein sequence ID" value="PSAMB.scaffold2200size24653.g16771.t1"/>
    <property type="gene ID" value="PSAMB.scaffold2200size24653.g16771"/>
</dbReference>
<evidence type="ECO:0000256" key="1">
    <source>
        <dbReference type="SAM" id="MobiDB-lite"/>
    </source>
</evidence>